<protein>
    <submittedName>
        <fullName evidence="1">Uncharacterized protein</fullName>
    </submittedName>
</protein>
<comment type="caution">
    <text evidence="1">The sequence shown here is derived from an EMBL/GenBank/DDBJ whole genome shotgun (WGS) entry which is preliminary data.</text>
</comment>
<organism evidence="1 2">
    <name type="scientific">Naganishia onofrii</name>
    <dbReference type="NCBI Taxonomy" id="1851511"/>
    <lineage>
        <taxon>Eukaryota</taxon>
        <taxon>Fungi</taxon>
        <taxon>Dikarya</taxon>
        <taxon>Basidiomycota</taxon>
        <taxon>Agaricomycotina</taxon>
        <taxon>Tremellomycetes</taxon>
        <taxon>Filobasidiales</taxon>
        <taxon>Filobasidiaceae</taxon>
        <taxon>Naganishia</taxon>
    </lineage>
</organism>
<keyword evidence="2" id="KW-1185">Reference proteome</keyword>
<dbReference type="EMBL" id="JASBWV010000027">
    <property type="protein sequence ID" value="KAJ9118786.1"/>
    <property type="molecule type" value="Genomic_DNA"/>
</dbReference>
<sequence length="578" mass="63484">MEETTSLLQQQHPTKPHAFFSMPVALSRSQRKFVTGVILLLCVVILWTLSNFITSDLLSGGYDKPFLITYLNTSAFSLYLLPFLYNRSKRRRRKESIGIVNHYMPVAPRESRDRSPIIPATRSLRRSNSLIRSASPSPALNLHQQTPYSTPHHTTRSLPPIYSPSIDIDAEQQNTLSPPPSATSSLALTKLTSRETAQLAAVFCFAWFAANWSVNASLGLTSVGSSTILAGMSGFFTLGLGRIVGVETFTRAKVLAVLASFIGLLLVTHSDSMISTASTVIDLIKQPAVASYTREIVELGDRRPKNALLGDLLALLSAVCYAVYVILLKVKIEDEERVDMQLFFGFVGLFNTLFLLPVIPILHYLGIETFQLPNRRDEWIICGINMAITLSSDYLYVLSMLKTTPLVVTIGLSLTIPFAMAGDIIRGASATITWQSLTGAALVIVGFGLMGLEGWEEGMANRVPIVAPILTDDGGDDDDDGEEEEDESSVFSIESEGVNSRVDSSMGNSTSFANPTGWRYLIFECTTRKDGTPRALFPEDLHNRFTTVQLIPCSFQACSSHLNLKRALQTPFARLPVA</sequence>
<proteinExistence type="predicted"/>
<dbReference type="Proteomes" id="UP001234202">
    <property type="component" value="Unassembled WGS sequence"/>
</dbReference>
<evidence type="ECO:0000313" key="1">
    <source>
        <dbReference type="EMBL" id="KAJ9118786.1"/>
    </source>
</evidence>
<evidence type="ECO:0000313" key="2">
    <source>
        <dbReference type="Proteomes" id="UP001234202"/>
    </source>
</evidence>
<accession>A0ACC2X5U0</accession>
<reference evidence="1" key="1">
    <citation type="submission" date="2023-04" db="EMBL/GenBank/DDBJ databases">
        <title>Draft Genome sequencing of Naganishia species isolated from polar environments using Oxford Nanopore Technology.</title>
        <authorList>
            <person name="Leo P."/>
            <person name="Venkateswaran K."/>
        </authorList>
    </citation>
    <scope>NUCLEOTIDE SEQUENCE</scope>
    <source>
        <strain evidence="1">DBVPG 5303</strain>
    </source>
</reference>
<name>A0ACC2X5U0_9TREE</name>
<gene>
    <name evidence="1" type="ORF">QFC24_005985</name>
</gene>